<protein>
    <submittedName>
        <fullName evidence="1">Uncharacterized protein</fullName>
    </submittedName>
</protein>
<dbReference type="EMBL" id="GBRH01232845">
    <property type="protein sequence ID" value="JAD65050.1"/>
    <property type="molecule type" value="Transcribed_RNA"/>
</dbReference>
<reference evidence="1" key="2">
    <citation type="journal article" date="2015" name="Data Brief">
        <title>Shoot transcriptome of the giant reed, Arundo donax.</title>
        <authorList>
            <person name="Barrero R.A."/>
            <person name="Guerrero F.D."/>
            <person name="Moolhuijzen P."/>
            <person name="Goolsby J.A."/>
            <person name="Tidwell J."/>
            <person name="Bellgard S.E."/>
            <person name="Bellgard M.I."/>
        </authorList>
    </citation>
    <scope>NUCLEOTIDE SEQUENCE</scope>
    <source>
        <tissue evidence="1">Shoot tissue taken approximately 20 cm above the soil surface</tissue>
    </source>
</reference>
<proteinExistence type="predicted"/>
<accession>A0A0A9BV51</accession>
<dbReference type="AlphaFoldDB" id="A0A0A9BV51"/>
<name>A0A0A9BV51_ARUDO</name>
<sequence>MLLPPHCEIERWLSISRIYHINMYMHGHPIHQLSPTKWLLPEIRFKSIASPKSCSKHLMYF</sequence>
<evidence type="ECO:0000313" key="1">
    <source>
        <dbReference type="EMBL" id="JAD65050.1"/>
    </source>
</evidence>
<reference evidence="1" key="1">
    <citation type="submission" date="2014-09" db="EMBL/GenBank/DDBJ databases">
        <authorList>
            <person name="Magalhaes I.L.F."/>
            <person name="Oliveira U."/>
            <person name="Santos F.R."/>
            <person name="Vidigal T.H.D.A."/>
            <person name="Brescovit A.D."/>
            <person name="Santos A.J."/>
        </authorList>
    </citation>
    <scope>NUCLEOTIDE SEQUENCE</scope>
    <source>
        <tissue evidence="1">Shoot tissue taken approximately 20 cm above the soil surface</tissue>
    </source>
</reference>
<organism evidence="1">
    <name type="scientific">Arundo donax</name>
    <name type="common">Giant reed</name>
    <name type="synonym">Donax arundinaceus</name>
    <dbReference type="NCBI Taxonomy" id="35708"/>
    <lineage>
        <taxon>Eukaryota</taxon>
        <taxon>Viridiplantae</taxon>
        <taxon>Streptophyta</taxon>
        <taxon>Embryophyta</taxon>
        <taxon>Tracheophyta</taxon>
        <taxon>Spermatophyta</taxon>
        <taxon>Magnoliopsida</taxon>
        <taxon>Liliopsida</taxon>
        <taxon>Poales</taxon>
        <taxon>Poaceae</taxon>
        <taxon>PACMAD clade</taxon>
        <taxon>Arundinoideae</taxon>
        <taxon>Arundineae</taxon>
        <taxon>Arundo</taxon>
    </lineage>
</organism>